<dbReference type="Proteomes" id="UP001181693">
    <property type="component" value="Unassembled WGS sequence"/>
</dbReference>
<feature type="compositionally biased region" description="Polar residues" evidence="14">
    <location>
        <begin position="504"/>
        <end position="515"/>
    </location>
</feature>
<feature type="region of interest" description="Disordered" evidence="14">
    <location>
        <begin position="462"/>
        <end position="481"/>
    </location>
</feature>
<dbReference type="PANTHER" id="PTHR23193:SF21">
    <property type="entry name" value="NUCLEAR PORE COMPLEX PROTEIN NUP214"/>
    <property type="match status" value="1"/>
</dbReference>
<keyword evidence="5" id="KW-0653">Protein transport</keyword>
<feature type="region of interest" description="Disordered" evidence="14">
    <location>
        <begin position="1176"/>
        <end position="1348"/>
    </location>
</feature>
<feature type="compositionally biased region" description="Low complexity" evidence="14">
    <location>
        <begin position="551"/>
        <end position="572"/>
    </location>
</feature>
<feature type="region of interest" description="Disordered" evidence="14">
    <location>
        <begin position="1653"/>
        <end position="1673"/>
    </location>
</feature>
<evidence type="ECO:0000256" key="9">
    <source>
        <dbReference type="ARBA" id="ARBA00055090"/>
    </source>
</evidence>
<evidence type="ECO:0000313" key="16">
    <source>
        <dbReference type="EMBL" id="DBA24904.1"/>
    </source>
</evidence>
<dbReference type="InterPro" id="IPR026054">
    <property type="entry name" value="Nucleoporin"/>
</dbReference>
<dbReference type="InterPro" id="IPR015943">
    <property type="entry name" value="WD40/YVTN_repeat-like_dom_sf"/>
</dbReference>
<keyword evidence="7" id="KW-0906">Nuclear pore complex</keyword>
<organism evidence="16 17">
    <name type="scientific">Pyxicephalus adspersus</name>
    <name type="common">African bullfrog</name>
    <dbReference type="NCBI Taxonomy" id="30357"/>
    <lineage>
        <taxon>Eukaryota</taxon>
        <taxon>Metazoa</taxon>
        <taxon>Chordata</taxon>
        <taxon>Craniata</taxon>
        <taxon>Vertebrata</taxon>
        <taxon>Euteleostomi</taxon>
        <taxon>Amphibia</taxon>
        <taxon>Batrachia</taxon>
        <taxon>Anura</taxon>
        <taxon>Neobatrachia</taxon>
        <taxon>Ranoidea</taxon>
        <taxon>Pyxicephalidae</taxon>
        <taxon>Pyxicephalinae</taxon>
        <taxon>Pyxicephalus</taxon>
    </lineage>
</organism>
<dbReference type="FunFam" id="2.130.10.10:FF:000142">
    <property type="entry name" value="Nuclear pore complex protein Nup214"/>
    <property type="match status" value="1"/>
</dbReference>
<keyword evidence="17" id="KW-1185">Reference proteome</keyword>
<evidence type="ECO:0000256" key="7">
    <source>
        <dbReference type="ARBA" id="ARBA00023132"/>
    </source>
</evidence>
<feature type="compositionally biased region" description="Polar residues" evidence="14">
    <location>
        <begin position="1267"/>
        <end position="1283"/>
    </location>
</feature>
<evidence type="ECO:0000256" key="6">
    <source>
        <dbReference type="ARBA" id="ARBA00023010"/>
    </source>
</evidence>
<feature type="region of interest" description="Disordered" evidence="14">
    <location>
        <begin position="642"/>
        <end position="708"/>
    </location>
</feature>
<feature type="compositionally biased region" description="Polar residues" evidence="14">
    <location>
        <begin position="1213"/>
        <end position="1237"/>
    </location>
</feature>
<accession>A0AAV3ACD5</accession>
<feature type="region of interest" description="Disordered" evidence="14">
    <location>
        <begin position="422"/>
        <end position="443"/>
    </location>
</feature>
<evidence type="ECO:0000313" key="17">
    <source>
        <dbReference type="Proteomes" id="UP001181693"/>
    </source>
</evidence>
<keyword evidence="6" id="KW-0811">Translocation</keyword>
<gene>
    <name evidence="16" type="ORF">GDO54_012498</name>
</gene>
<feature type="compositionally biased region" description="Polar residues" evidence="14">
    <location>
        <begin position="698"/>
        <end position="708"/>
    </location>
</feature>
<feature type="compositionally biased region" description="Low complexity" evidence="14">
    <location>
        <begin position="642"/>
        <end position="659"/>
    </location>
</feature>
<feature type="region of interest" description="Disordered" evidence="14">
    <location>
        <begin position="504"/>
        <end position="572"/>
    </location>
</feature>
<evidence type="ECO:0000256" key="8">
    <source>
        <dbReference type="ARBA" id="ARBA00023242"/>
    </source>
</evidence>
<comment type="caution">
    <text evidence="16">The sequence shown here is derived from an EMBL/GenBank/DDBJ whole genome shotgun (WGS) entry which is preliminary data.</text>
</comment>
<evidence type="ECO:0000256" key="3">
    <source>
        <dbReference type="ARBA" id="ARBA00022737"/>
    </source>
</evidence>
<keyword evidence="3" id="KW-0677">Repeat</keyword>
<feature type="compositionally biased region" description="Low complexity" evidence="14">
    <location>
        <begin position="1240"/>
        <end position="1263"/>
    </location>
</feature>
<dbReference type="GO" id="GO:0006606">
    <property type="term" value="P:protein import into nucleus"/>
    <property type="evidence" value="ECO:0007669"/>
    <property type="project" value="TreeGrafter"/>
</dbReference>
<name>A0AAV3ACD5_PYXAD</name>
<evidence type="ECO:0000256" key="5">
    <source>
        <dbReference type="ARBA" id="ARBA00022927"/>
    </source>
</evidence>
<evidence type="ECO:0000256" key="10">
    <source>
        <dbReference type="ARBA" id="ARBA00063892"/>
    </source>
</evidence>
<protein>
    <recommendedName>
        <fullName evidence="11">Nuclear pore complex protein Nup214</fullName>
    </recommendedName>
    <alternativeName>
        <fullName evidence="13">214 kDa nucleoporin</fullName>
    </alternativeName>
    <alternativeName>
        <fullName evidence="12">Nucleoporin Nup214</fullName>
    </alternativeName>
</protein>
<evidence type="ECO:0000256" key="12">
    <source>
        <dbReference type="ARBA" id="ARBA00077390"/>
    </source>
</evidence>
<feature type="compositionally biased region" description="Low complexity" evidence="14">
    <location>
        <begin position="1664"/>
        <end position="1673"/>
    </location>
</feature>
<comment type="function">
    <text evidence="9">Part of the nuclear pore complex. Has a critical role in nucleocytoplasmic transport. May serve as a docking site in the receptor-mediated import of substrates across the nuclear pore complex.</text>
</comment>
<feature type="domain" description="Nucleoporin Nup159/Nup146 N-terminal" evidence="15">
    <location>
        <begin position="37"/>
        <end position="397"/>
    </location>
</feature>
<dbReference type="InterPro" id="IPR039462">
    <property type="entry name" value="Nup159/Nup146_N"/>
</dbReference>
<dbReference type="Pfam" id="PF16755">
    <property type="entry name" value="Beta-prop_NUP159_NUP214"/>
    <property type="match status" value="1"/>
</dbReference>
<sequence length="2078" mass="214712">MEEDTDAPQERETKDFQFKQLKKLRIFEPPEELLRNRSTLLAISNKYGFLFVGSPTGLKVFSTKDLIIPIKPGEDANSIAASPPGVEVPTKYPVHHVALSSDNLTLSVCMSSSDSGCTIFFYDTRTLVNKAKQPKQPFASQTLLRDPGTFVADLKWNPVASTVAICLSDGSISVLQVTDAISLYANLPAATGVTSVCWSPKGKQLAVGKQNGTVVQYLPNLQEKKVIPCPSFYDSDNPVKVLDVLWISTYVFAVVYAAADGSVETSPQLVMVLLPKKEDKRGERFLNFTEICYCSINNERQHHFFLNYLEDWEVLLTASAASIEVSVIARLPDQNTWELWILEDSGRAELPVTDSSDDTLPLGVALDYSNQLEITINEETVLPPSPILVILSTDGVLCPFHVINLIPNVKSLTAPLEELRMQGERHPASASSIPSQPTQSSVAPPKILASINPAFSTPISNLASKAQPTPPAFSLPVTTSNPPQVFSPTTASFASKAQTTSQFNAPLSSIPSKPQATLPGFGSAATSQPSKPQASSSLFGTTGSVGKPQESSTAFSFSTNSSSASTGATNTGFSVPGSSQGFSFSMQGLPAFGTPTSKPDPSTNPAQQATSTGFAFSSNVKVNLSEKFSAADAANAKPAFASHTLSHPSTPPFHTSSHPSTPPVKSTVATVPPVSGVPAPSQPQPIMAPNRSFLDGPQQPSTPVGHQKTLKVSSSEVKQTPTQPQTTNPILNAIQEEISHFQKEMGELKARTAKASFTIGTDEEMRHLKMECNDLDSFMRDIKATTESVNNDIGCLQTTLRDAFTTVHDAKVLNEKKKNPVYRRLQQQRPLDPKSEAQMQEIRRLNQYVEYAIQDVNNVLDYRWEQYLYNRKKQRGIAVPQRETLFNTLASHQEIINQQRQRLNQLVAKLQELGLYNQTSQWNTSLGTSNGQRQFEEELKNLQTAMSQTVLDTKTQPSPKVQPKVSKLKLNQLRNFLANRKPPVVRSLAPVNLCRSSFLAPSYFEDLDDVSSTSSQSDTEEIQAPPQHEALIQETPPPEPSVRTVRHAQVTRTASVQPEFGTPFHIGKTLSPVGPITSTPVVHAQPIRVIPQGADSTMLATKTVKYGAPAVTAPQAAAAAALRRQMTSQISAPLTESTLQTVPQVVNVKELKGSGPTTIGPSVPQSAVQVNTQMLGSAHAKQVPPSSGIKIPSVPAPTSNVLAQPTPGLASSKIGQTSSKSEAQTTTLSPVSSSGLSGNKAFPFAAPSGSPSSAPSSKLGGPAQVKGISQSTPFTNNAGNQFQFGLGTEANFAFGSPKPATSNTNASNSDSSTSAGSTSSQAPSAITLPSTSMGTAVKPGDSATQTFTAGETLGSFSGLRVGQAEEVPKMDSSKVTPSLQAVKMSGASPLTSIGGFQPSKPVESVSVTSSSSTLFGNTPFTNTGVAGMFNPSVMKQNFSFSTPATTTPGTEASSTVQVTSALSFSFIAPSTSLQTPTTTVTAALPTPVPSSLLVDAKQAAPEKPQNEPVAISSQLQALLATTTESKDLASTPTISTAERTASSVTGVMSTVAKSQPTTEIKTTTPPASIFPSTVSSSGNVPITSIPSSISNLAPVATTCEGPPLQTPVITSAPTSGLPNTQVTGSAGADSAFGQPPATATPIPTTAGSLFGQTPGAGTGTPLFGQSGSTSTTTSVITTSGFGAPVFGSADSGGGFGQPAFGHSASLWKAPTSSASGFSFTQSAFGSQPVFGQAPASTTATSSGGSVFGGSANTNSASTFSFGQPSSSSNASTSGGGLFGQNSTQVFGQSSTFGQSTPVFGNASSSTTTSSSSSSFSFGQPSAFGSSSTGSVFGQTQSGNASVFGQASSSGGGLFGPGSTSASSGGFFSGLGGKPSQEAANKNPFGASNTGFGSPSSANTNTLFGNSGAKSFGFGNASFGDQKSSGTFSAGGSVASQGFGFPSPTKTGGFGAAPVFGSPPTFGGSPGFGGVPAFGSAPNFTSPLGSTGGKVFGEGTAAANTGGFGFGNNTSNATFGGLASQSTPTFGNMPQQGSGFGGQSGGFSGFGSSSGGAATGSSGGFSFGVSNQPTSGFGGGWRG</sequence>
<evidence type="ECO:0000256" key="13">
    <source>
        <dbReference type="ARBA" id="ARBA00083901"/>
    </source>
</evidence>
<dbReference type="PANTHER" id="PTHR23193">
    <property type="entry name" value="NUCLEAR PORE COMPLEX PROTEIN NUP"/>
    <property type="match status" value="1"/>
</dbReference>
<dbReference type="Gene3D" id="2.130.10.10">
    <property type="entry name" value="YVTN repeat-like/Quinoprotein amine dehydrogenase"/>
    <property type="match status" value="1"/>
</dbReference>
<evidence type="ECO:0000256" key="11">
    <source>
        <dbReference type="ARBA" id="ARBA00068360"/>
    </source>
</evidence>
<comment type="subunit">
    <text evidence="10">Homodimer. Part of the nuclear pore complex (NPC). Interacts with NUP88. Interacts with ZFP36; this interaction increases upon lipopolysaccharide (LPS) stimulation. Interacts with DDX19. Interacts with XPO1. Interacts with XPO5.</text>
</comment>
<feature type="compositionally biased region" description="Low complexity" evidence="14">
    <location>
        <begin position="1300"/>
        <end position="1325"/>
    </location>
</feature>
<feature type="region of interest" description="Disordered" evidence="14">
    <location>
        <begin position="1865"/>
        <end position="1892"/>
    </location>
</feature>
<dbReference type="GO" id="GO:0017056">
    <property type="term" value="F:structural constituent of nuclear pore"/>
    <property type="evidence" value="ECO:0007669"/>
    <property type="project" value="TreeGrafter"/>
</dbReference>
<keyword evidence="2" id="KW-0813">Transport</keyword>
<keyword evidence="4" id="KW-0509">mRNA transport</keyword>
<feature type="compositionally biased region" description="Polar residues" evidence="14">
    <location>
        <begin position="524"/>
        <end position="544"/>
    </location>
</feature>
<evidence type="ECO:0000256" key="4">
    <source>
        <dbReference type="ARBA" id="ARBA00022816"/>
    </source>
</evidence>
<reference evidence="16" key="1">
    <citation type="thesis" date="2020" institute="ProQuest LLC" country="789 East Eisenhower Parkway, Ann Arbor, MI, USA">
        <title>Comparative Genomics and Chromosome Evolution.</title>
        <authorList>
            <person name="Mudd A.B."/>
        </authorList>
    </citation>
    <scope>NUCLEOTIDE SEQUENCE</scope>
    <source>
        <strain evidence="16">1538</strain>
        <tissue evidence="16">Blood</tissue>
    </source>
</reference>
<feature type="region of interest" description="Disordered" evidence="14">
    <location>
        <begin position="2014"/>
        <end position="2048"/>
    </location>
</feature>
<evidence type="ECO:0000256" key="1">
    <source>
        <dbReference type="ARBA" id="ARBA00004567"/>
    </source>
</evidence>
<feature type="compositionally biased region" description="Gly residues" evidence="14">
    <location>
        <begin position="2033"/>
        <end position="2048"/>
    </location>
</feature>
<dbReference type="EMBL" id="DYDO01000005">
    <property type="protein sequence ID" value="DBA24903.1"/>
    <property type="molecule type" value="Genomic_DNA"/>
</dbReference>
<evidence type="ECO:0000259" key="15">
    <source>
        <dbReference type="Pfam" id="PF16755"/>
    </source>
</evidence>
<dbReference type="GO" id="GO:0006406">
    <property type="term" value="P:mRNA export from nucleus"/>
    <property type="evidence" value="ECO:0007669"/>
    <property type="project" value="UniProtKB-ARBA"/>
</dbReference>
<comment type="subcellular location">
    <subcellularLocation>
        <location evidence="1">Nucleus</location>
        <location evidence="1">Nuclear pore complex</location>
    </subcellularLocation>
</comment>
<dbReference type="SUPFAM" id="SSF117289">
    <property type="entry name" value="Nucleoporin domain"/>
    <property type="match status" value="1"/>
</dbReference>
<feature type="compositionally biased region" description="Polar residues" evidence="14">
    <location>
        <begin position="429"/>
        <end position="442"/>
    </location>
</feature>
<proteinExistence type="predicted"/>
<evidence type="ECO:0000256" key="2">
    <source>
        <dbReference type="ARBA" id="ARBA00022448"/>
    </source>
</evidence>
<evidence type="ECO:0000256" key="14">
    <source>
        <dbReference type="SAM" id="MobiDB-lite"/>
    </source>
</evidence>
<dbReference type="EMBL" id="DYDO01000005">
    <property type="protein sequence ID" value="DBA24904.1"/>
    <property type="molecule type" value="Genomic_DNA"/>
</dbReference>
<feature type="compositionally biased region" description="Polar residues" evidence="14">
    <location>
        <begin position="594"/>
        <end position="610"/>
    </location>
</feature>
<feature type="compositionally biased region" description="Polar residues" evidence="14">
    <location>
        <begin position="2018"/>
        <end position="2030"/>
    </location>
</feature>
<dbReference type="GO" id="GO:0005643">
    <property type="term" value="C:nuclear pore"/>
    <property type="evidence" value="ECO:0007669"/>
    <property type="project" value="UniProtKB-SubCell"/>
</dbReference>
<feature type="region of interest" description="Disordered" evidence="14">
    <location>
        <begin position="584"/>
        <end position="610"/>
    </location>
</feature>
<keyword evidence="8" id="KW-0539">Nucleus</keyword>
<dbReference type="GO" id="GO:0008139">
    <property type="term" value="F:nuclear localization sequence binding"/>
    <property type="evidence" value="ECO:0007669"/>
    <property type="project" value="TreeGrafter"/>
</dbReference>